<evidence type="ECO:0000313" key="2">
    <source>
        <dbReference type="Proteomes" id="UP000554482"/>
    </source>
</evidence>
<comment type="caution">
    <text evidence="1">The sequence shown here is derived from an EMBL/GenBank/DDBJ whole genome shotgun (WGS) entry which is preliminary data.</text>
</comment>
<evidence type="ECO:0000313" key="1">
    <source>
        <dbReference type="EMBL" id="KAF5199378.1"/>
    </source>
</evidence>
<protein>
    <submittedName>
        <fullName evidence="1">Uncharacterized protein</fullName>
    </submittedName>
</protein>
<accession>A0A7J6WR36</accession>
<dbReference type="Proteomes" id="UP000554482">
    <property type="component" value="Unassembled WGS sequence"/>
</dbReference>
<keyword evidence="2" id="KW-1185">Reference proteome</keyword>
<dbReference type="EMBL" id="JABWDY010012059">
    <property type="protein sequence ID" value="KAF5199378.1"/>
    <property type="molecule type" value="Genomic_DNA"/>
</dbReference>
<dbReference type="AlphaFoldDB" id="A0A7J6WR36"/>
<sequence>MLAQDGVINPTILNLYPQSTRNAKLSTLIFHSPYVAVSEDENNEEEEFTINTNIGNDDVVITELVTRDEEGGFKARSIGIGYAVTEMSSIHQYNCPLLL</sequence>
<proteinExistence type="predicted"/>
<organism evidence="1 2">
    <name type="scientific">Thalictrum thalictroides</name>
    <name type="common">Rue-anemone</name>
    <name type="synonym">Anemone thalictroides</name>
    <dbReference type="NCBI Taxonomy" id="46969"/>
    <lineage>
        <taxon>Eukaryota</taxon>
        <taxon>Viridiplantae</taxon>
        <taxon>Streptophyta</taxon>
        <taxon>Embryophyta</taxon>
        <taxon>Tracheophyta</taxon>
        <taxon>Spermatophyta</taxon>
        <taxon>Magnoliopsida</taxon>
        <taxon>Ranunculales</taxon>
        <taxon>Ranunculaceae</taxon>
        <taxon>Thalictroideae</taxon>
        <taxon>Thalictrum</taxon>
    </lineage>
</organism>
<gene>
    <name evidence="1" type="ORF">FRX31_011035</name>
</gene>
<name>A0A7J6WR36_THATH</name>
<reference evidence="1 2" key="1">
    <citation type="submission" date="2020-06" db="EMBL/GenBank/DDBJ databases">
        <title>Transcriptomic and genomic resources for Thalictrum thalictroides and T. hernandezii: Facilitating candidate gene discovery in an emerging model plant lineage.</title>
        <authorList>
            <person name="Arias T."/>
            <person name="Riano-Pachon D.M."/>
            <person name="Di Stilio V.S."/>
        </authorList>
    </citation>
    <scope>NUCLEOTIDE SEQUENCE [LARGE SCALE GENOMIC DNA]</scope>
    <source>
        <strain evidence="2">cv. WT478/WT964</strain>
        <tissue evidence="1">Leaves</tissue>
    </source>
</reference>